<feature type="region of interest" description="Disordered" evidence="1">
    <location>
        <begin position="757"/>
        <end position="800"/>
    </location>
</feature>
<feature type="compositionally biased region" description="Basic residues" evidence="1">
    <location>
        <begin position="757"/>
        <end position="774"/>
    </location>
</feature>
<protein>
    <submittedName>
        <fullName evidence="2">Uncharacterized protein</fullName>
    </submittedName>
</protein>
<sequence length="815" mass="92553">MNAPTSNSVLQDIIKKNKGVFRYELRDWIPVKRLSWKELSSNPNAIELLGAKIKIEKAMKAEAMSKAAYEKLDNRKKVDWTALSGNPDAIKLLKDNVNDIDWDALSGNPNAIEMLKENEDEIDWGSLSANSNPKAIEMLSARPKKISWGELSRNPNAINLLMTEPKRIDWKALSGNTGAIDLLTRNPEKIDWEVLSGNSNAIELLRENKDKIVYHILSTNPNAIKLFTENPDKIDWWFLSRNPNPLVIALLKSHQADIDWKEFSKNPSIFIDTRDAKEAKPVANAATKPIANAATKPSSANVCERILTPKQVGPICWFMAAFVGMFYSQRSRKKLLDASLSWDKKKPLFTILKHILDDKYLKEAYGRESEDYRKFSDDTFGKVLSLLHKENSQLFPYKPSASSGGFNPEFYIGRLYKLLNVDYRMYDYNIADKVFAYSFLNEEFNNKVLYKIEKKKINTYFYRDAAFKYDEAAIKPPEILMVIVRNDNKNTDFYKDLFPNNIINEGATKDTLTSMKEQIFYKGVEYNLDAVLLANWNINEMNGHAIAGITCKKGRYVYNGWTRTSMDPVMIDKNIARNIPCELMKYDWNIKYNGDFCLNPKKCIPEALKHKLEKHDICFNFSKGKRVLVYVRKDTNAETSGMDKSASSVSGVSGVPVKLSPKATVVPVSVRPKSPKKSPEHPKSPLKPPNKPKICPEGKVLNPKTNRCIMLKKIKSTLKKSPEPPKSPPKSPLKKPTVAKICPEGKVLNPKTNRCIMLKKKKNSPLKSPLKSHPKSPERPKTPPKQSPLKPPKVCPEGKVLNPKTNRCILVKHKK</sequence>
<feature type="region of interest" description="Disordered" evidence="1">
    <location>
        <begin position="666"/>
        <end position="701"/>
    </location>
</feature>
<evidence type="ECO:0000313" key="2">
    <source>
        <dbReference type="EMBL" id="QHT02399.1"/>
    </source>
</evidence>
<reference evidence="2" key="1">
    <citation type="journal article" date="2020" name="Nature">
        <title>Giant virus diversity and host interactions through global metagenomics.</title>
        <authorList>
            <person name="Schulz F."/>
            <person name="Roux S."/>
            <person name="Paez-Espino D."/>
            <person name="Jungbluth S."/>
            <person name="Walsh D.A."/>
            <person name="Denef V.J."/>
            <person name="McMahon K.D."/>
            <person name="Konstantinidis K.T."/>
            <person name="Eloe-Fadrosh E.A."/>
            <person name="Kyrpides N.C."/>
            <person name="Woyke T."/>
        </authorList>
    </citation>
    <scope>NUCLEOTIDE SEQUENCE</scope>
    <source>
        <strain evidence="2">GVMAG-M-3300020565-3</strain>
    </source>
</reference>
<dbReference type="EMBL" id="MN739393">
    <property type="protein sequence ID" value="QHT02399.1"/>
    <property type="molecule type" value="Genomic_DNA"/>
</dbReference>
<proteinExistence type="predicted"/>
<evidence type="ECO:0000256" key="1">
    <source>
        <dbReference type="SAM" id="MobiDB-lite"/>
    </source>
</evidence>
<accession>A0A6C0CFE1</accession>
<name>A0A6C0CFE1_9ZZZZ</name>
<organism evidence="2">
    <name type="scientific">viral metagenome</name>
    <dbReference type="NCBI Taxonomy" id="1070528"/>
    <lineage>
        <taxon>unclassified sequences</taxon>
        <taxon>metagenomes</taxon>
        <taxon>organismal metagenomes</taxon>
    </lineage>
</organism>
<feature type="region of interest" description="Disordered" evidence="1">
    <location>
        <begin position="715"/>
        <end position="740"/>
    </location>
</feature>
<dbReference type="AlphaFoldDB" id="A0A6C0CFE1"/>
<feature type="compositionally biased region" description="Pro residues" evidence="1">
    <location>
        <begin position="783"/>
        <end position="794"/>
    </location>
</feature>